<accession>A0A0K0DUY1</accession>
<protein>
    <submittedName>
        <fullName evidence="2">CARD domain-containing protein</fullName>
    </submittedName>
</protein>
<name>A0A0K0DUY1_STRER</name>
<organism evidence="2">
    <name type="scientific">Strongyloides stercoralis</name>
    <name type="common">Threadworm</name>
    <dbReference type="NCBI Taxonomy" id="6248"/>
    <lineage>
        <taxon>Eukaryota</taxon>
        <taxon>Metazoa</taxon>
        <taxon>Ecdysozoa</taxon>
        <taxon>Nematoda</taxon>
        <taxon>Chromadorea</taxon>
        <taxon>Rhabditida</taxon>
        <taxon>Tylenchina</taxon>
        <taxon>Panagrolaimomorpha</taxon>
        <taxon>Strongyloidoidea</taxon>
        <taxon>Strongyloididae</taxon>
        <taxon>Strongyloides</taxon>
    </lineage>
</organism>
<reference evidence="2" key="1">
    <citation type="submission" date="2015-08" db="UniProtKB">
        <authorList>
            <consortium name="WormBaseParasite"/>
        </authorList>
    </citation>
    <scope>IDENTIFICATION</scope>
</reference>
<evidence type="ECO:0000313" key="1">
    <source>
        <dbReference type="Proteomes" id="UP000035681"/>
    </source>
</evidence>
<sequence>MFNTRVINKLISTTNFNTQKYILDELLQTKNVTLEELSKINYEKLNKMSYSKSAIENILNILQNYIKYRKVHPLKASPPNVVDSDNTYCNPKSIYAFEYEDKNSTVEKHKKIIKDYLTGRRDKLTPVLASTILYEPLITDYDVVKANEERETLLNLIEERDERYRKLAHLNMERDKLRRIYHDKSKACTEINTIVKELFNEINSDSFFNHPSIKSEIKKLVSELEPYFNNY</sequence>
<proteinExistence type="predicted"/>
<evidence type="ECO:0000313" key="2">
    <source>
        <dbReference type="WBParaSite" id="SSTP_0000104800.1"/>
    </source>
</evidence>
<dbReference type="WBParaSite" id="TCONS_00005926.p1">
    <property type="protein sequence ID" value="TCONS_00005926.p1"/>
    <property type="gene ID" value="XLOC_004134"/>
</dbReference>
<keyword evidence="1" id="KW-1185">Reference proteome</keyword>
<dbReference type="Proteomes" id="UP000035681">
    <property type="component" value="Unplaced"/>
</dbReference>
<dbReference type="WBParaSite" id="SSTP_0000104800.1">
    <property type="protein sequence ID" value="SSTP_0000104800.1"/>
    <property type="gene ID" value="SSTP_0000104800"/>
</dbReference>
<dbReference type="AlphaFoldDB" id="A0A0K0DUY1"/>